<dbReference type="STRING" id="331113.SNE_A03500"/>
<accession>F8L697</accession>
<keyword evidence="1" id="KW-0812">Transmembrane</keyword>
<keyword evidence="3" id="KW-1185">Reference proteome</keyword>
<keyword evidence="1" id="KW-1133">Transmembrane helix</keyword>
<protein>
    <submittedName>
        <fullName evidence="2">Uncharacterized protein</fullName>
    </submittedName>
</protein>
<keyword evidence="1" id="KW-0472">Membrane</keyword>
<proteinExistence type="predicted"/>
<evidence type="ECO:0000313" key="2">
    <source>
        <dbReference type="EMBL" id="CCB88227.1"/>
    </source>
</evidence>
<organism evidence="2 3">
    <name type="scientific">Simkania negevensis (strain ATCC VR-1471 / DSM 27360 / Z)</name>
    <dbReference type="NCBI Taxonomy" id="331113"/>
    <lineage>
        <taxon>Bacteria</taxon>
        <taxon>Pseudomonadati</taxon>
        <taxon>Chlamydiota</taxon>
        <taxon>Chlamydiia</taxon>
        <taxon>Parachlamydiales</taxon>
        <taxon>Simkaniaceae</taxon>
        <taxon>Simkania</taxon>
    </lineage>
</organism>
<feature type="transmembrane region" description="Helical" evidence="1">
    <location>
        <begin position="33"/>
        <end position="55"/>
    </location>
</feature>
<evidence type="ECO:0000313" key="3">
    <source>
        <dbReference type="Proteomes" id="UP000000496"/>
    </source>
</evidence>
<dbReference type="EMBL" id="FR872582">
    <property type="protein sequence ID" value="CCB88227.1"/>
    <property type="molecule type" value="Genomic_DNA"/>
</dbReference>
<dbReference type="RefSeq" id="WP_013942694.1">
    <property type="nucleotide sequence ID" value="NC_015713.1"/>
</dbReference>
<dbReference type="HOGENOM" id="CLU_524683_0_0_0"/>
<reference key="1">
    <citation type="journal article" date="2011" name="Mol. Biol. Evol.">
        <title>Unity in variety -- the pan-genome of the Chlamydiae.</title>
        <authorList>
            <person name="Collingro A."/>
            <person name="Tischler P."/>
            <person name="Weinmaier T."/>
            <person name="Penz T."/>
            <person name="Heinz E."/>
            <person name="Brunham R.C."/>
            <person name="Read T.D."/>
            <person name="Bavoil P.M."/>
            <person name="Sachse K."/>
            <person name="Kahane S."/>
            <person name="Friedman M.G."/>
            <person name="Rattei T."/>
            <person name="Myers G.S.A."/>
            <person name="Horn M."/>
        </authorList>
    </citation>
    <scope>NUCLEOTIDE SEQUENCE</scope>
    <source>
        <strain>Z</strain>
    </source>
</reference>
<dbReference type="AlphaFoldDB" id="F8L697"/>
<name>F8L697_SIMNZ</name>
<reference evidence="2 3" key="2">
    <citation type="journal article" date="2011" name="Mol. Biol. Evol.">
        <title>Unity in variety--the pan-genome of the Chlamydiae.</title>
        <authorList>
            <person name="Collingro A."/>
            <person name="Tischler P."/>
            <person name="Weinmaier T."/>
            <person name="Penz T."/>
            <person name="Heinz E."/>
            <person name="Brunham R.C."/>
            <person name="Read T.D."/>
            <person name="Bavoil P.M."/>
            <person name="Sachse K."/>
            <person name="Kahane S."/>
            <person name="Friedman M.G."/>
            <person name="Rattei T."/>
            <person name="Myers G.S."/>
            <person name="Horn M."/>
        </authorList>
    </citation>
    <scope>NUCLEOTIDE SEQUENCE [LARGE SCALE GENOMIC DNA]</scope>
    <source>
        <strain evidence="3">ATCC VR-1471 / Z</strain>
    </source>
</reference>
<dbReference type="KEGG" id="sng:SNE_A03500"/>
<evidence type="ECO:0000256" key="1">
    <source>
        <dbReference type="SAM" id="Phobius"/>
    </source>
</evidence>
<sequence length="519" mass="59771">MELIHNNSYFLNQALFQTEPMSHEEGSSLSQSAIFLIGSAVLTLVYAGYIGIASLKQRVQKAKHLELQQKYLFDNFSVKVAKLDPSSVTKDSFIALVQEGLYLKSNGRSTNTEEYLNLNQQTYQQRHLLLSELLNHANLTSLDCADFKKLLKQNETQEQRHLLQYLRPQEQKELLRVLETPANPKVVQMISEGAWAQLFEEFREEDLSYIFLAAYCQKKIDLEDVSTAMMFYRAWVNAGKDNCHILPISAQNLKAVENLSEDEKAQILNESSDLKPNQAFLILVDHKQLDLWTQQIFKNTFTPERANGFLGLLRIGNIDSPNFIGTFSFGMSKKLFPAITPVMHLTPTIDEMFYHVEKKLSDFALFFPGERPVIHGSKDNLLFAQIHDLFHTWARQKRFIIQDEMMSRVKRIQIDPMVRKQYRAKLSDLNVEYPSFRELPSQEELTCFLLDRIRGEVIDGGYPFTKIATKDFFQVQEQLDQALINIAKGVVNYTFNRNSWLPGSEDESFKLVIKALGLS</sequence>
<gene>
    <name evidence="2" type="ordered locus">SNE_A03500</name>
</gene>
<dbReference type="Proteomes" id="UP000000496">
    <property type="component" value="Chromosome gsn.131"/>
</dbReference>